<dbReference type="PANTHER" id="PTHR31672:SF13">
    <property type="entry name" value="F-BOX PROTEIN CPR30-LIKE"/>
    <property type="match status" value="1"/>
</dbReference>
<dbReference type="PANTHER" id="PTHR31672">
    <property type="entry name" value="BNACNNG10540D PROTEIN"/>
    <property type="match status" value="1"/>
</dbReference>
<dbReference type="InterPro" id="IPR036047">
    <property type="entry name" value="F-box-like_dom_sf"/>
</dbReference>
<dbReference type="SUPFAM" id="SSF81383">
    <property type="entry name" value="F-box domain"/>
    <property type="match status" value="1"/>
</dbReference>
<dbReference type="STRING" id="981085.W9RLF0"/>
<dbReference type="InterPro" id="IPR013187">
    <property type="entry name" value="F-box-assoc_dom_typ3"/>
</dbReference>
<dbReference type="InterPro" id="IPR017451">
    <property type="entry name" value="F-box-assoc_interact_dom"/>
</dbReference>
<name>W9RLF0_9ROSA</name>
<keyword evidence="3" id="KW-1185">Reference proteome</keyword>
<proteinExistence type="predicted"/>
<dbReference type="NCBIfam" id="TIGR01640">
    <property type="entry name" value="F_box_assoc_1"/>
    <property type="match status" value="1"/>
</dbReference>
<dbReference type="PROSITE" id="PS50181">
    <property type="entry name" value="FBOX"/>
    <property type="match status" value="1"/>
</dbReference>
<dbReference type="Proteomes" id="UP000030645">
    <property type="component" value="Unassembled WGS sequence"/>
</dbReference>
<dbReference type="InterPro" id="IPR050796">
    <property type="entry name" value="SCF_F-box_component"/>
</dbReference>
<dbReference type="InterPro" id="IPR001810">
    <property type="entry name" value="F-box_dom"/>
</dbReference>
<dbReference type="Gene3D" id="1.20.1280.50">
    <property type="match status" value="1"/>
</dbReference>
<dbReference type="CDD" id="cd22157">
    <property type="entry name" value="F-box_AtFBW1-like"/>
    <property type="match status" value="1"/>
</dbReference>
<dbReference type="KEGG" id="mnt:21398732"/>
<dbReference type="EMBL" id="KE344357">
    <property type="protein sequence ID" value="EXB58312.1"/>
    <property type="molecule type" value="Genomic_DNA"/>
</dbReference>
<evidence type="ECO:0000259" key="1">
    <source>
        <dbReference type="PROSITE" id="PS50181"/>
    </source>
</evidence>
<accession>W9RLF0</accession>
<dbReference type="OrthoDB" id="938224at2759"/>
<feature type="domain" description="F-box" evidence="1">
    <location>
        <begin position="1"/>
        <end position="50"/>
    </location>
</feature>
<dbReference type="AlphaFoldDB" id="W9RLF0"/>
<dbReference type="Pfam" id="PF08268">
    <property type="entry name" value="FBA_3"/>
    <property type="match status" value="1"/>
</dbReference>
<evidence type="ECO:0000313" key="2">
    <source>
        <dbReference type="EMBL" id="EXB58312.1"/>
    </source>
</evidence>
<organism evidence="2 3">
    <name type="scientific">Morus notabilis</name>
    <dbReference type="NCBI Taxonomy" id="981085"/>
    <lineage>
        <taxon>Eukaryota</taxon>
        <taxon>Viridiplantae</taxon>
        <taxon>Streptophyta</taxon>
        <taxon>Embryophyta</taxon>
        <taxon>Tracheophyta</taxon>
        <taxon>Spermatophyta</taxon>
        <taxon>Magnoliopsida</taxon>
        <taxon>eudicotyledons</taxon>
        <taxon>Gunneridae</taxon>
        <taxon>Pentapetalae</taxon>
        <taxon>rosids</taxon>
        <taxon>fabids</taxon>
        <taxon>Rosales</taxon>
        <taxon>Moraceae</taxon>
        <taxon>Moreae</taxon>
        <taxon>Morus</taxon>
    </lineage>
</organism>
<sequence length="424" mass="49088">MARFSDLPEEILVEIWSWLPPESLVQFKCVKKSWYPLITALIKNPAFVAKHLCNSKFMTPSLIYNCGNSEFISSSLLYKYNDESNYRVGHAGFLTICNNGGNGEYLSCGIEDFKAQLVKHIENFCFVGSSCNGVVCLVDYSQGNILLCNPAIREFKILPDPCLYHMKYRPLIRVGFGYDPITNAYKVVRVFGWIDGFTAQVYTLGNNSWRDIDYLQTKTRHQSIRRTIKAVYSKGVYYWLLRASNYEEIVHSFDMHDEKFHIIPLPDNCQESEFISNYNTNLTQWNESVVLFCYPKIERLITKPIEMWVMRDSSVDRPCWTKHRSIDPLGGIHKTPIAFWKSDELLLREDKKRLVSYNLLTGKFKSIHEEDQITSFYAFPHVKSLVSVNISETLPTQPLGSLGNCLRPPISIQPPFFGCWKYKY</sequence>
<evidence type="ECO:0000313" key="3">
    <source>
        <dbReference type="Proteomes" id="UP000030645"/>
    </source>
</evidence>
<protein>
    <submittedName>
        <fullName evidence="2">F-box/kelch-repeat protein</fullName>
    </submittedName>
</protein>
<dbReference type="Pfam" id="PF12937">
    <property type="entry name" value="F-box-like"/>
    <property type="match status" value="1"/>
</dbReference>
<gene>
    <name evidence="2" type="ORF">L484_015646</name>
</gene>
<reference evidence="3" key="1">
    <citation type="submission" date="2013-01" db="EMBL/GenBank/DDBJ databases">
        <title>Draft Genome Sequence of a Mulberry Tree, Morus notabilis C.K. Schneid.</title>
        <authorList>
            <person name="He N."/>
            <person name="Zhao S."/>
        </authorList>
    </citation>
    <scope>NUCLEOTIDE SEQUENCE</scope>
</reference>